<name>A0A917HZ50_9SPHI</name>
<dbReference type="InterPro" id="IPR005077">
    <property type="entry name" value="Peptidase_C11"/>
</dbReference>
<comment type="caution">
    <text evidence="1">The sequence shown here is derived from an EMBL/GenBank/DDBJ whole genome shotgun (WGS) entry which is preliminary data.</text>
</comment>
<proteinExistence type="predicted"/>
<reference evidence="1" key="1">
    <citation type="journal article" date="2014" name="Int. J. Syst. Evol. Microbiol.">
        <title>Complete genome sequence of Corynebacterium casei LMG S-19264T (=DSM 44701T), isolated from a smear-ripened cheese.</title>
        <authorList>
            <consortium name="US DOE Joint Genome Institute (JGI-PGF)"/>
            <person name="Walter F."/>
            <person name="Albersmeier A."/>
            <person name="Kalinowski J."/>
            <person name="Ruckert C."/>
        </authorList>
    </citation>
    <scope>NUCLEOTIDE SEQUENCE</scope>
    <source>
        <strain evidence="1">CGMCC 1.12195</strain>
    </source>
</reference>
<dbReference type="PANTHER" id="PTHR37835">
    <property type="entry name" value="ALPHA-CLOSTRIPAIN"/>
    <property type="match status" value="1"/>
</dbReference>
<dbReference type="Proteomes" id="UP000660862">
    <property type="component" value="Unassembled WGS sequence"/>
</dbReference>
<keyword evidence="2" id="KW-1185">Reference proteome</keyword>
<dbReference type="AlphaFoldDB" id="A0A917HZ50"/>
<dbReference type="Pfam" id="PF03415">
    <property type="entry name" value="Peptidase_C11"/>
    <property type="match status" value="1"/>
</dbReference>
<evidence type="ECO:0000313" key="1">
    <source>
        <dbReference type="EMBL" id="GGG97658.1"/>
    </source>
</evidence>
<evidence type="ECO:0000313" key="2">
    <source>
        <dbReference type="Proteomes" id="UP000660862"/>
    </source>
</evidence>
<reference evidence="1" key="2">
    <citation type="submission" date="2020-09" db="EMBL/GenBank/DDBJ databases">
        <authorList>
            <person name="Sun Q."/>
            <person name="Zhou Y."/>
        </authorList>
    </citation>
    <scope>NUCLEOTIDE SEQUENCE</scope>
    <source>
        <strain evidence="1">CGMCC 1.12195</strain>
    </source>
</reference>
<accession>A0A917HZ50</accession>
<sequence length="396" mass="45137">MEYQLTNKYITASKLVLITILLSLIVSCDKDDKVRPELPNRTILYYLGADNNLHVEADEKIEALRLGFPGGDNRLVIYKDIPNNVPQLLEIYADKTGENQIRIIKGYPEQNEVVAGDIQLLLDDIQQLFPAKSYGLILFSHASGWLPQGTLTQPETALLRMGRSPIRTYTIAMDGTSELGLREFAAAIPDHFFDFIAFEACFMAGIEVLYELKDKTDYILSSSAEVVSPGFAPVYPNALQRLFEPRADVVAFAQAYFDFWNDQIGDYRSATITVTKTAGLQPLATWIRQYGIAARSPIDLPDVQHFDRYSNHRLFFDFGDYCRRMVEPAAESRLNDLLNDVVVYKAATPFFIPSRLGFEINRHSGITTYIRQERFPKLDERYDELAWSIFLQNNQQ</sequence>
<dbReference type="PANTHER" id="PTHR37835:SF1">
    <property type="entry name" value="ALPHA-CLOSTRIPAIN"/>
    <property type="match status" value="1"/>
</dbReference>
<protein>
    <submittedName>
        <fullName evidence="1">Clostripain</fullName>
    </submittedName>
</protein>
<dbReference type="Gene3D" id="3.40.50.11970">
    <property type="match status" value="1"/>
</dbReference>
<organism evidence="1 2">
    <name type="scientific">Parapedobacter pyrenivorans</name>
    <dbReference type="NCBI Taxonomy" id="1305674"/>
    <lineage>
        <taxon>Bacteria</taxon>
        <taxon>Pseudomonadati</taxon>
        <taxon>Bacteroidota</taxon>
        <taxon>Sphingobacteriia</taxon>
        <taxon>Sphingobacteriales</taxon>
        <taxon>Sphingobacteriaceae</taxon>
        <taxon>Parapedobacter</taxon>
    </lineage>
</organism>
<dbReference type="EMBL" id="BMER01000004">
    <property type="protein sequence ID" value="GGG97658.1"/>
    <property type="molecule type" value="Genomic_DNA"/>
</dbReference>
<gene>
    <name evidence="1" type="ORF">GCM10007415_36380</name>
</gene>